<keyword evidence="1" id="KW-0472">Membrane</keyword>
<evidence type="ECO:0000313" key="3">
    <source>
        <dbReference type="Proteomes" id="UP000676649"/>
    </source>
</evidence>
<name>A0A975RAZ7_9GAMM</name>
<protein>
    <recommendedName>
        <fullName evidence="4">Lipoprotein</fullName>
    </recommendedName>
</protein>
<dbReference type="PROSITE" id="PS51257">
    <property type="entry name" value="PROKAR_LIPOPROTEIN"/>
    <property type="match status" value="1"/>
</dbReference>
<organism evidence="2 3">
    <name type="scientific">Methylomonas paludis</name>
    <dbReference type="NCBI Taxonomy" id="1173101"/>
    <lineage>
        <taxon>Bacteria</taxon>
        <taxon>Pseudomonadati</taxon>
        <taxon>Pseudomonadota</taxon>
        <taxon>Gammaproteobacteria</taxon>
        <taxon>Methylococcales</taxon>
        <taxon>Methylococcaceae</taxon>
        <taxon>Methylomonas</taxon>
    </lineage>
</organism>
<keyword evidence="1" id="KW-1133">Transmembrane helix</keyword>
<accession>A0A975RAZ7</accession>
<dbReference type="Proteomes" id="UP000676649">
    <property type="component" value="Chromosome"/>
</dbReference>
<keyword evidence="1" id="KW-0812">Transmembrane</keyword>
<dbReference type="AlphaFoldDB" id="A0A975RAZ7"/>
<sequence length="258" mass="30302">MQTKLSRYSRLLFIFGLLSTMTGCLYWMRAYQTYLQMDEFDRYFAIYAAEDFTVHFKDPKLLSEDFVSLAKLHASSEQTIPDGKLWHYVFRKVDKDNRLIKPEISFYFDLRFNKYDKISDWTFSPLFLQIAPPEFLEASFRSLGGAEINEAKQQLKAKAEFAEKVSAELPKKAKVVKQLGEPLEITVEDKQEVYFYKFILETHDIEEGYEDRAISEVRLTFDKADNELVKMSGRFAGLKIAIDYRDFKEQDDETIAKK</sequence>
<feature type="transmembrane region" description="Helical" evidence="1">
    <location>
        <begin position="12"/>
        <end position="28"/>
    </location>
</feature>
<dbReference type="KEGG" id="mpad:KEF85_05250"/>
<gene>
    <name evidence="2" type="ORF">KEF85_05250</name>
</gene>
<evidence type="ECO:0008006" key="4">
    <source>
        <dbReference type="Google" id="ProtNLM"/>
    </source>
</evidence>
<evidence type="ECO:0000313" key="2">
    <source>
        <dbReference type="EMBL" id="QWF71868.1"/>
    </source>
</evidence>
<dbReference type="EMBL" id="CP073754">
    <property type="protein sequence ID" value="QWF71868.1"/>
    <property type="molecule type" value="Genomic_DNA"/>
</dbReference>
<proteinExistence type="predicted"/>
<reference evidence="2" key="1">
    <citation type="submission" date="2021-04" db="EMBL/GenBank/DDBJ databases">
        <title>Draft genome sequence data of methanotrophic Methylovulum sp. strain S1L and Methylomonas sp. strain S2AM isolated from boreal lake water columns.</title>
        <authorList>
            <person name="Rissanen A.J."/>
            <person name="Mangayil R."/>
            <person name="Svenning M.M."/>
            <person name="Khanongnuch R."/>
        </authorList>
    </citation>
    <scope>NUCLEOTIDE SEQUENCE</scope>
    <source>
        <strain evidence="2">S2AM</strain>
    </source>
</reference>
<keyword evidence="3" id="KW-1185">Reference proteome</keyword>
<evidence type="ECO:0000256" key="1">
    <source>
        <dbReference type="SAM" id="Phobius"/>
    </source>
</evidence>
<dbReference type="RefSeq" id="WP_215583643.1">
    <property type="nucleotide sequence ID" value="NZ_CP073754.1"/>
</dbReference>